<sequence length="134" mass="15219">MAPTSASPTISKTKKTCDINNLMSPPEAPSYDSFGHSNNNNDHNDANGRSRVLRIVGDQQIVRPDYLFRVAAKEWLIQFDTDYFEFVEDRTRGWNEITWAFGSYRAQAQFVCKAINQCFNGRAQAVYLADPCSQ</sequence>
<accession>A0ACC1PDD2</accession>
<proteinExistence type="predicted"/>
<name>A0ACC1PDD2_9PEZI</name>
<comment type="caution">
    <text evidence="1">The sequence shown here is derived from an EMBL/GenBank/DDBJ whole genome shotgun (WGS) entry which is preliminary data.</text>
</comment>
<evidence type="ECO:0000313" key="2">
    <source>
        <dbReference type="Proteomes" id="UP001143856"/>
    </source>
</evidence>
<dbReference type="EMBL" id="JAPDGR010000554">
    <property type="protein sequence ID" value="KAJ2989212.1"/>
    <property type="molecule type" value="Genomic_DNA"/>
</dbReference>
<reference evidence="1" key="1">
    <citation type="submission" date="2022-10" db="EMBL/GenBank/DDBJ databases">
        <title>Genome Sequence of Xylaria curta.</title>
        <authorList>
            <person name="Buettner E."/>
        </authorList>
    </citation>
    <scope>NUCLEOTIDE SEQUENCE</scope>
    <source>
        <strain evidence="1">Babe10</strain>
    </source>
</reference>
<keyword evidence="2" id="KW-1185">Reference proteome</keyword>
<organism evidence="1 2">
    <name type="scientific">Xylaria curta</name>
    <dbReference type="NCBI Taxonomy" id="42375"/>
    <lineage>
        <taxon>Eukaryota</taxon>
        <taxon>Fungi</taxon>
        <taxon>Dikarya</taxon>
        <taxon>Ascomycota</taxon>
        <taxon>Pezizomycotina</taxon>
        <taxon>Sordariomycetes</taxon>
        <taxon>Xylariomycetidae</taxon>
        <taxon>Xylariales</taxon>
        <taxon>Xylariaceae</taxon>
        <taxon>Xylaria</taxon>
    </lineage>
</organism>
<evidence type="ECO:0000313" key="1">
    <source>
        <dbReference type="EMBL" id="KAJ2989212.1"/>
    </source>
</evidence>
<dbReference type="Proteomes" id="UP001143856">
    <property type="component" value="Unassembled WGS sequence"/>
</dbReference>
<protein>
    <submittedName>
        <fullName evidence="1">Uncharacterized protein</fullName>
    </submittedName>
</protein>
<gene>
    <name evidence="1" type="ORF">NUW58_g3586</name>
</gene>